<dbReference type="InterPro" id="IPR003284">
    <property type="entry name" value="Sal_SpvB"/>
</dbReference>
<dbReference type="Gene3D" id="2.130.10.130">
    <property type="entry name" value="Integrin alpha, N-terminal"/>
    <property type="match status" value="2"/>
</dbReference>
<keyword evidence="7" id="KW-1185">Reference proteome</keyword>
<dbReference type="PANTHER" id="PTHR46580:SF2">
    <property type="entry name" value="MAM DOMAIN-CONTAINING PROTEIN"/>
    <property type="match status" value="1"/>
</dbReference>
<evidence type="ECO:0000256" key="5">
    <source>
        <dbReference type="SAM" id="MobiDB-lite"/>
    </source>
</evidence>
<reference evidence="6 7" key="1">
    <citation type="submission" date="2018-05" db="EMBL/GenBank/DDBJ databases">
        <title>Genomic Encyclopedia of Type Strains, Phase IV (KMG-IV): sequencing the most valuable type-strain genomes for metagenomic binning, comparative biology and taxonomic classification.</title>
        <authorList>
            <person name="Goeker M."/>
        </authorList>
    </citation>
    <scope>NUCLEOTIDE SEQUENCE [LARGE SCALE GENOMIC DNA]</scope>
    <source>
        <strain evidence="6 7">DSM 6462</strain>
    </source>
</reference>
<comment type="caution">
    <text evidence="6">The sequence shown here is derived from an EMBL/GenBank/DDBJ whole genome shotgun (WGS) entry which is preliminary data.</text>
</comment>
<feature type="compositionally biased region" description="Basic residues" evidence="5">
    <location>
        <begin position="948"/>
        <end position="961"/>
    </location>
</feature>
<feature type="region of interest" description="Disordered" evidence="5">
    <location>
        <begin position="917"/>
        <end position="961"/>
    </location>
</feature>
<feature type="compositionally biased region" description="Basic and acidic residues" evidence="5">
    <location>
        <begin position="152"/>
        <end position="195"/>
    </location>
</feature>
<dbReference type="Pfam" id="PF03534">
    <property type="entry name" value="SpvB"/>
    <property type="match status" value="1"/>
</dbReference>
<dbReference type="EMBL" id="QJJK01000004">
    <property type="protein sequence ID" value="PXW60016.1"/>
    <property type="molecule type" value="Genomic_DNA"/>
</dbReference>
<feature type="compositionally biased region" description="Low complexity" evidence="5">
    <location>
        <begin position="45"/>
        <end position="71"/>
    </location>
</feature>
<dbReference type="InterPro" id="IPR013517">
    <property type="entry name" value="FG-GAP"/>
</dbReference>
<accession>A0A2V3U8A0</accession>
<dbReference type="GO" id="GO:0005737">
    <property type="term" value="C:cytoplasm"/>
    <property type="evidence" value="ECO:0007669"/>
    <property type="project" value="InterPro"/>
</dbReference>
<evidence type="ECO:0000256" key="4">
    <source>
        <dbReference type="ARBA" id="ARBA00023026"/>
    </source>
</evidence>
<evidence type="ECO:0000313" key="7">
    <source>
        <dbReference type="Proteomes" id="UP000248021"/>
    </source>
</evidence>
<dbReference type="SUPFAM" id="SSF69318">
    <property type="entry name" value="Integrin alpha N-terminal domain"/>
    <property type="match status" value="1"/>
</dbReference>
<evidence type="ECO:0000313" key="6">
    <source>
        <dbReference type="EMBL" id="PXW60016.1"/>
    </source>
</evidence>
<feature type="compositionally biased region" description="Low complexity" evidence="5">
    <location>
        <begin position="93"/>
        <end position="106"/>
    </location>
</feature>
<dbReference type="OrthoDB" id="6057489at2"/>
<comment type="subcellular location">
    <subcellularLocation>
        <location evidence="1">Secreted</location>
    </subcellularLocation>
</comment>
<gene>
    <name evidence="6" type="ORF">C7450_10466</name>
</gene>
<evidence type="ECO:0000256" key="2">
    <source>
        <dbReference type="ARBA" id="ARBA00022525"/>
    </source>
</evidence>
<dbReference type="AlphaFoldDB" id="A0A2V3U8A0"/>
<feature type="region of interest" description="Disordered" evidence="5">
    <location>
        <begin position="45"/>
        <end position="200"/>
    </location>
</feature>
<organism evidence="6 7">
    <name type="scientific">Chelatococcus asaccharovorans</name>
    <dbReference type="NCBI Taxonomy" id="28210"/>
    <lineage>
        <taxon>Bacteria</taxon>
        <taxon>Pseudomonadati</taxon>
        <taxon>Pseudomonadota</taxon>
        <taxon>Alphaproteobacteria</taxon>
        <taxon>Hyphomicrobiales</taxon>
        <taxon>Chelatococcaceae</taxon>
        <taxon>Chelatococcus</taxon>
    </lineage>
</organism>
<keyword evidence="3" id="KW-0732">Signal</keyword>
<evidence type="ECO:0000256" key="1">
    <source>
        <dbReference type="ARBA" id="ARBA00004613"/>
    </source>
</evidence>
<keyword evidence="2" id="KW-0964">Secreted</keyword>
<sequence>MLSGNGTRASAFCWTLLSPLKDIARRAAISGLAVSVALGTMPVQAQTAGPSPAATAPTAPASSPAPSQAAPGVPPMGPQIRAPRPLGPPVLPGPASQSPQPTAAQPSPTPSPAEMATGQRAPGTPVPSGAGGVTPDPVKSEPPAMATPKSGAKAEAKSEAKSEAKPDAAKAETDKANTDKADTDKKDAEKAETEKAGGPTVLAEQTPSAITIGDFDKKAPEDPEAPFNGSFTQRIPLEVPGFRGLEPKLSLVYDSSQGLRAGGMTAGLLGVGWDLGGLSDIVRVSRVNGAPRFNTDDTWLLDGAELVPCAQAPSSPSCSYGGNFTTRVESYKHILFNEGENSWTIKARDGTRYIYQSSLWFQGVPESPEAGHYRYMLQRIVDWRDNEVVFGYECPSFVVCYPIRTEYNGTLIKYFWQSQGDQQKTQLAAGTVIAVADRQLRSVFVTNDNVTIRAYGLDYEVSPATGLSRLIRVQQYGKDAVFDNGAVVGGTALPAIEISYTNTGVSFTLVPGIAGGKYIGDFNGDGLSDVFAAAPEGNTQVPPECIPYPAYTYLSTGSGYDAGQALNLSYPALNCYVDVGNDRWAVGDFDGDGRSDLVRSYQVVDYPTNPNDPNAPKITGFGLTFYRSTSSGWVASSLLDPLSSVPVYTGGEIAAADFDGDGRDELAAFGTTAGGGGLSGRFVWNGTTLVLDPNLALPPISIGGVPAQPPLSRISDFNGDGKADSIVFSQGPTVGDTSYEIWLSNGMGFISQGIQTFSGLPFFTLQQGIQSGDFNGDGKADVLLFAARGDGQWDVNVGLSTGRSLDRQIWAAPQWVAYTPGTEGGIAIGDLDGDGRSDVIIAAATEARLLLSRGTSFAISSAPIAGLVSTPGDVNGDGKADIASLLGLYLSQGGIPDLLSQYKNVFGGYTHVEGHELDAPPRHPLSLGQPALHGLSLDRQPDPGRPVAQHRQHARRHGDDL</sequence>
<dbReference type="Pfam" id="PF13517">
    <property type="entry name" value="FG-GAP_3"/>
    <property type="match status" value="3"/>
</dbReference>
<protein>
    <submittedName>
        <fullName evidence="6">VCBS repeat protein</fullName>
    </submittedName>
</protein>
<dbReference type="Proteomes" id="UP000248021">
    <property type="component" value="Unassembled WGS sequence"/>
</dbReference>
<dbReference type="InterPro" id="IPR028994">
    <property type="entry name" value="Integrin_alpha_N"/>
</dbReference>
<dbReference type="PANTHER" id="PTHR46580">
    <property type="entry name" value="SENSOR KINASE-RELATED"/>
    <property type="match status" value="1"/>
</dbReference>
<proteinExistence type="predicted"/>
<evidence type="ECO:0000256" key="3">
    <source>
        <dbReference type="ARBA" id="ARBA00022729"/>
    </source>
</evidence>
<dbReference type="GO" id="GO:0005576">
    <property type="term" value="C:extracellular region"/>
    <property type="evidence" value="ECO:0007669"/>
    <property type="project" value="UniProtKB-SubCell"/>
</dbReference>
<name>A0A2V3U8A0_9HYPH</name>
<keyword evidence="4" id="KW-0843">Virulence</keyword>